<evidence type="ECO:0000313" key="1">
    <source>
        <dbReference type="EMBL" id="CAH1541152.1"/>
    </source>
</evidence>
<organism evidence="1 2">
    <name type="scientific">Vibrio owensii</name>
    <dbReference type="NCBI Taxonomy" id="696485"/>
    <lineage>
        <taxon>Bacteria</taxon>
        <taxon>Pseudomonadati</taxon>
        <taxon>Pseudomonadota</taxon>
        <taxon>Gammaproteobacteria</taxon>
        <taxon>Vibrionales</taxon>
        <taxon>Vibrionaceae</taxon>
        <taxon>Vibrio</taxon>
    </lineage>
</organism>
<protein>
    <submittedName>
        <fullName evidence="1">Uncharacterized protein</fullName>
    </submittedName>
</protein>
<name>A0AAU9QDR6_9VIBR</name>
<proteinExistence type="predicted"/>
<comment type="caution">
    <text evidence="1">The sequence shown here is derived from an EMBL/GenBank/DDBJ whole genome shotgun (WGS) entry which is preliminary data.</text>
</comment>
<dbReference type="Proteomes" id="UP001295420">
    <property type="component" value="Unassembled WGS sequence"/>
</dbReference>
<reference evidence="1" key="1">
    <citation type="submission" date="2022-01" db="EMBL/GenBank/DDBJ databases">
        <authorList>
            <person name="Lagorce A."/>
        </authorList>
    </citation>
    <scope>NUCLEOTIDE SEQUENCE</scope>
    <source>
        <strain evidence="1">Th15_F1_D04</strain>
    </source>
</reference>
<sequence>MPIANSTRLIMPKCLCLQTVLGHFIIPCSTDKKEANRQSGLLARFVNMSFTNNVSWLGDPRGHYLYSMVCATI</sequence>
<accession>A0AAU9QDR6</accession>
<dbReference type="AlphaFoldDB" id="A0AAU9QDR6"/>
<gene>
    <name evidence="1" type="ORF">THF1D04_70027</name>
</gene>
<dbReference type="EMBL" id="CAKMTQ010000067">
    <property type="protein sequence ID" value="CAH1541152.1"/>
    <property type="molecule type" value="Genomic_DNA"/>
</dbReference>
<evidence type="ECO:0000313" key="2">
    <source>
        <dbReference type="Proteomes" id="UP001295420"/>
    </source>
</evidence>